<name>A0A0F9MLY7_9ZZZZ</name>
<accession>A0A0F9MLY7</accession>
<comment type="caution">
    <text evidence="1">The sequence shown here is derived from an EMBL/GenBank/DDBJ whole genome shotgun (WGS) entry which is preliminary data.</text>
</comment>
<dbReference type="AlphaFoldDB" id="A0A0F9MLY7"/>
<evidence type="ECO:0000313" key="1">
    <source>
        <dbReference type="EMBL" id="KKN06739.1"/>
    </source>
</evidence>
<dbReference type="EMBL" id="LAZR01004651">
    <property type="protein sequence ID" value="KKN06739.1"/>
    <property type="molecule type" value="Genomic_DNA"/>
</dbReference>
<proteinExistence type="predicted"/>
<gene>
    <name evidence="1" type="ORF">LCGC14_1074230</name>
</gene>
<organism evidence="1">
    <name type="scientific">marine sediment metagenome</name>
    <dbReference type="NCBI Taxonomy" id="412755"/>
    <lineage>
        <taxon>unclassified sequences</taxon>
        <taxon>metagenomes</taxon>
        <taxon>ecological metagenomes</taxon>
    </lineage>
</organism>
<protein>
    <submittedName>
        <fullName evidence="1">Uncharacterized protein</fullName>
    </submittedName>
</protein>
<reference evidence="1" key="1">
    <citation type="journal article" date="2015" name="Nature">
        <title>Complex archaea that bridge the gap between prokaryotes and eukaryotes.</title>
        <authorList>
            <person name="Spang A."/>
            <person name="Saw J.H."/>
            <person name="Jorgensen S.L."/>
            <person name="Zaremba-Niedzwiedzka K."/>
            <person name="Martijn J."/>
            <person name="Lind A.E."/>
            <person name="van Eijk R."/>
            <person name="Schleper C."/>
            <person name="Guy L."/>
            <person name="Ettema T.J."/>
        </authorList>
    </citation>
    <scope>NUCLEOTIDE SEQUENCE</scope>
</reference>
<sequence length="147" mass="16173">MSSDRTHPVIGDHFQGLLDALNAGGFTFPVGEWERPKDLSEKFDNPPYALLRMYPSAAQFEGPLSDSQVDVVLRFQIIGVGLTERQAIDVTDICRVVMQPSKVTVASRYIQSIALMVVSGGISRDDDLPIPFFDSADLYEIKTTPGP</sequence>